<evidence type="ECO:0000256" key="1">
    <source>
        <dbReference type="SAM" id="MobiDB-lite"/>
    </source>
</evidence>
<evidence type="ECO:0000313" key="2">
    <source>
        <dbReference type="EMBL" id="KAK9116304.1"/>
    </source>
</evidence>
<gene>
    <name evidence="2" type="ORF">Sjap_015251</name>
</gene>
<dbReference type="InterPro" id="IPR004252">
    <property type="entry name" value="Probable_transposase_24"/>
</dbReference>
<feature type="region of interest" description="Disordered" evidence="1">
    <location>
        <begin position="137"/>
        <end position="235"/>
    </location>
</feature>
<organism evidence="2 3">
    <name type="scientific">Stephania japonica</name>
    <dbReference type="NCBI Taxonomy" id="461633"/>
    <lineage>
        <taxon>Eukaryota</taxon>
        <taxon>Viridiplantae</taxon>
        <taxon>Streptophyta</taxon>
        <taxon>Embryophyta</taxon>
        <taxon>Tracheophyta</taxon>
        <taxon>Spermatophyta</taxon>
        <taxon>Magnoliopsida</taxon>
        <taxon>Ranunculales</taxon>
        <taxon>Menispermaceae</taxon>
        <taxon>Menispermoideae</taxon>
        <taxon>Cissampelideae</taxon>
        <taxon>Stephania</taxon>
    </lineage>
</organism>
<dbReference type="AlphaFoldDB" id="A0AAP0NSB8"/>
<dbReference type="Proteomes" id="UP001417504">
    <property type="component" value="Unassembled WGS sequence"/>
</dbReference>
<sequence>MLKLRLFIVELRQCVPDITDANVDTRLELEFANSLSVGDATYQEDEPTPFTIEVGNEGLHVLLADPTGSHMTEEEEVNEHDDKLSSSSKSQTSIIKMTDCRSGFGSGHGPPSGIGQGGRVQTLIGRGCGRGRVQNLQHLPRQDDHIPPAPLERGLALIRPPPPSVIRRPAIRLAPFGPPSHPSSRPQLTEGATHDSPSSSTHPSTPSSAPQHLPNVEMPYDPAPPPELTGEKDMPRIRITIKNKSLHPSDVYAQKMTDTFKKGMIRRGSIGNLYRNIKETYTGRDGGWSYFDWNPQITALIMTAYESKVKVRYKALMNKLLTQGERPIYVIEEAWRRYVEYWESDDFKARSKIASSNRQTKKGGSGTGMSKHTGGSIPFLVHEEQLSKELGRDCTVLELYLHVHTKKHDG</sequence>
<comment type="caution">
    <text evidence="2">The sequence shown here is derived from an EMBL/GenBank/DDBJ whole genome shotgun (WGS) entry which is preliminary data.</text>
</comment>
<dbReference type="EMBL" id="JBBNAE010000006">
    <property type="protein sequence ID" value="KAK9116304.1"/>
    <property type="molecule type" value="Genomic_DNA"/>
</dbReference>
<accession>A0AAP0NSB8</accession>
<name>A0AAP0NSB8_9MAGN</name>
<evidence type="ECO:0000313" key="3">
    <source>
        <dbReference type="Proteomes" id="UP001417504"/>
    </source>
</evidence>
<keyword evidence="3" id="KW-1185">Reference proteome</keyword>
<protein>
    <submittedName>
        <fullName evidence="2">Uncharacterized protein</fullName>
    </submittedName>
</protein>
<feature type="region of interest" description="Disordered" evidence="1">
    <location>
        <begin position="69"/>
        <end position="89"/>
    </location>
</feature>
<feature type="region of interest" description="Disordered" evidence="1">
    <location>
        <begin position="353"/>
        <end position="375"/>
    </location>
</feature>
<reference evidence="2 3" key="1">
    <citation type="submission" date="2024-01" db="EMBL/GenBank/DDBJ databases">
        <title>Genome assemblies of Stephania.</title>
        <authorList>
            <person name="Yang L."/>
        </authorList>
    </citation>
    <scope>NUCLEOTIDE SEQUENCE [LARGE SCALE GENOMIC DNA]</scope>
    <source>
        <strain evidence="2">QJT</strain>
        <tissue evidence="2">Leaf</tissue>
    </source>
</reference>
<proteinExistence type="predicted"/>
<feature type="compositionally biased region" description="Low complexity" evidence="1">
    <location>
        <begin position="194"/>
        <end position="208"/>
    </location>
</feature>
<dbReference type="Pfam" id="PF03004">
    <property type="entry name" value="Transposase_24"/>
    <property type="match status" value="1"/>
</dbReference>